<dbReference type="GO" id="GO:0030170">
    <property type="term" value="F:pyridoxal phosphate binding"/>
    <property type="evidence" value="ECO:0007669"/>
    <property type="project" value="InterPro"/>
</dbReference>
<name>A0A6J6MSQ8_9ZZZZ</name>
<dbReference type="PANTHER" id="PTHR30212">
    <property type="entry name" value="PROTEIN YIIM"/>
    <property type="match status" value="1"/>
</dbReference>
<dbReference type="GO" id="GO:0003824">
    <property type="term" value="F:catalytic activity"/>
    <property type="evidence" value="ECO:0007669"/>
    <property type="project" value="InterPro"/>
</dbReference>
<proteinExistence type="predicted"/>
<dbReference type="Pfam" id="PF03473">
    <property type="entry name" value="MOSC"/>
    <property type="match status" value="1"/>
</dbReference>
<dbReference type="EMBL" id="CAEZWV010000024">
    <property type="protein sequence ID" value="CAB4676846.1"/>
    <property type="molecule type" value="Genomic_DNA"/>
</dbReference>
<evidence type="ECO:0000313" key="2">
    <source>
        <dbReference type="EMBL" id="CAB4676846.1"/>
    </source>
</evidence>
<dbReference type="InterPro" id="IPR011037">
    <property type="entry name" value="Pyrv_Knase-like_insert_dom_sf"/>
</dbReference>
<dbReference type="InterPro" id="IPR052353">
    <property type="entry name" value="Benzoxazolinone_Detox_Enz"/>
</dbReference>
<feature type="domain" description="MOSC" evidence="1">
    <location>
        <begin position="127"/>
        <end position="261"/>
    </location>
</feature>
<dbReference type="InterPro" id="IPR005302">
    <property type="entry name" value="MoCF_Sase_C"/>
</dbReference>
<dbReference type="SUPFAM" id="SSF50800">
    <property type="entry name" value="PK beta-barrel domain-like"/>
    <property type="match status" value="1"/>
</dbReference>
<dbReference type="GO" id="GO:0030151">
    <property type="term" value="F:molybdenum ion binding"/>
    <property type="evidence" value="ECO:0007669"/>
    <property type="project" value="InterPro"/>
</dbReference>
<accession>A0A6J6MSQ8</accession>
<dbReference type="PANTHER" id="PTHR30212:SF2">
    <property type="entry name" value="PROTEIN YIIM"/>
    <property type="match status" value="1"/>
</dbReference>
<protein>
    <submittedName>
        <fullName evidence="2">Unannotated protein</fullName>
    </submittedName>
</protein>
<dbReference type="Gene3D" id="2.40.33.20">
    <property type="entry name" value="PK beta-barrel domain-like"/>
    <property type="match status" value="1"/>
</dbReference>
<dbReference type="PROSITE" id="PS51340">
    <property type="entry name" value="MOSC"/>
    <property type="match status" value="1"/>
</dbReference>
<evidence type="ECO:0000259" key="1">
    <source>
        <dbReference type="PROSITE" id="PS51340"/>
    </source>
</evidence>
<sequence length="264" mass="28886">MAGRASITVGNYVYSAQDAQKTISMLDELWSYYTQSSRIPDGWLAGARGFLAEMSSLGGIKLPSLENVDTAFIALTQALVAKYKDLTDPQIESLLAASWRFFPTMRLLNEEHTGTIAHLHASKGLPKKAIDHAVISWKGVEGDVQESRVHHGRPWQALCIWSTDAIDTLRAQGHPIGPGFAGENITVAGIPAGAFRPGAHFRIGAVRGFISAYTIPCSQNNDWFLDKNIMAMSHERGDLSRVYAMVTTCGKISVGDTFELFTDR</sequence>
<reference evidence="2" key="1">
    <citation type="submission" date="2020-05" db="EMBL/GenBank/DDBJ databases">
        <authorList>
            <person name="Chiriac C."/>
            <person name="Salcher M."/>
            <person name="Ghai R."/>
            <person name="Kavagutti S V."/>
        </authorList>
    </citation>
    <scope>NUCLEOTIDE SEQUENCE</scope>
</reference>
<dbReference type="AlphaFoldDB" id="A0A6J6MSQ8"/>
<organism evidence="2">
    <name type="scientific">freshwater metagenome</name>
    <dbReference type="NCBI Taxonomy" id="449393"/>
    <lineage>
        <taxon>unclassified sequences</taxon>
        <taxon>metagenomes</taxon>
        <taxon>ecological metagenomes</taxon>
    </lineage>
</organism>
<gene>
    <name evidence="2" type="ORF">UFOPK2295_01165</name>
</gene>